<organism evidence="2 3">
    <name type="scientific">Colletotrichum tamarilloi</name>
    <dbReference type="NCBI Taxonomy" id="1209934"/>
    <lineage>
        <taxon>Eukaryota</taxon>
        <taxon>Fungi</taxon>
        <taxon>Dikarya</taxon>
        <taxon>Ascomycota</taxon>
        <taxon>Pezizomycotina</taxon>
        <taxon>Sordariomycetes</taxon>
        <taxon>Hypocreomycetidae</taxon>
        <taxon>Glomerellales</taxon>
        <taxon>Glomerellaceae</taxon>
        <taxon>Colletotrichum</taxon>
        <taxon>Colletotrichum acutatum species complex</taxon>
    </lineage>
</organism>
<sequence>DEVGLDHLLQQPAADFEIFYDIFPGTVLASQRQKSAPRRFETSLNATSTASAFLPDLTPWSDQDIEMETTMPRRPHLELFNPDSAITKGASFVLFQQFPIEIRLLIWKHALQRHRMIHIILEKGKEQRQEDERIVDETDTLINSLGRRISGYHYKAIIETQRSLLPDLTRVNREARDAVLSFYSTQLPCRFRRDKHSETISTIRLNLDWDYLRVSHGKAHTIFFDFIHDLRAYDPKGRGLQHLVVEGSDYRTSTHNPSPLKHTFAEGPPLDAFRATAAKSLKSLWFKCTPRGARALNVLDWRRVHVFNYGVPVFPNFTFFDAPLPDPRVGIVRDLEKIGGSVYDPREGPLGWRKLLRDAGVRPEDVANRGQSRDLDVRILYASSEEESILTREDAVKVLHEEDFRWLELQWWFHGWDTPAAGGRAGGERPAGCFSTASGLQAKRPEFDGPEVLAAAPRPALGFWLFPVEAFGGIPGVEEETGSWLKVKWIWDLSPHRPELALVDSLIACGFQLNHTLLAKQGVDEDVSEVADNGIDECIDEDIEEIINGQSVVMSNAGVGAMADTKENEEKVPLITASNGDRLDNGQDVSHHKAHNAVLVHDCRLVVG</sequence>
<name>A0ABQ9RAT2_9PEZI</name>
<comment type="caution">
    <text evidence="2">The sequence shown here is derived from an EMBL/GenBank/DDBJ whole genome shotgun (WGS) entry which is preliminary data.</text>
</comment>
<dbReference type="EMBL" id="MLFU01000020">
    <property type="protein sequence ID" value="KAK1499770.1"/>
    <property type="molecule type" value="Genomic_DNA"/>
</dbReference>
<dbReference type="RefSeq" id="XP_060382491.1">
    <property type="nucleotide sequence ID" value="XM_060522989.1"/>
</dbReference>
<reference evidence="2 3" key="1">
    <citation type="submission" date="2016-10" db="EMBL/GenBank/DDBJ databases">
        <title>The genome sequence of Colletotrichum fioriniae PJ7.</title>
        <authorList>
            <person name="Baroncelli R."/>
        </authorList>
    </citation>
    <scope>NUCLEOTIDE SEQUENCE [LARGE SCALE GENOMIC DNA]</scope>
    <source>
        <strain evidence="2 3">Tom-12</strain>
    </source>
</reference>
<proteinExistence type="predicted"/>
<keyword evidence="3" id="KW-1185">Reference proteome</keyword>
<protein>
    <recommendedName>
        <fullName evidence="1">2EXR domain-containing protein</fullName>
    </recommendedName>
</protein>
<feature type="domain" description="2EXR" evidence="1">
    <location>
        <begin position="92"/>
        <end position="212"/>
    </location>
</feature>
<dbReference type="GeneID" id="85407227"/>
<dbReference type="Proteomes" id="UP001227543">
    <property type="component" value="Unassembled WGS sequence"/>
</dbReference>
<gene>
    <name evidence="2" type="ORF">CTAM01_06964</name>
</gene>
<dbReference type="PANTHER" id="PTHR35910">
    <property type="entry name" value="2EXR DOMAIN-CONTAINING PROTEIN"/>
    <property type="match status" value="1"/>
</dbReference>
<evidence type="ECO:0000313" key="2">
    <source>
        <dbReference type="EMBL" id="KAK1499770.1"/>
    </source>
</evidence>
<accession>A0ABQ9RAT2</accession>
<evidence type="ECO:0000259" key="1">
    <source>
        <dbReference type="Pfam" id="PF20150"/>
    </source>
</evidence>
<evidence type="ECO:0000313" key="3">
    <source>
        <dbReference type="Proteomes" id="UP001227543"/>
    </source>
</evidence>
<dbReference type="InterPro" id="IPR045518">
    <property type="entry name" value="2EXR"/>
</dbReference>
<dbReference type="Pfam" id="PF20150">
    <property type="entry name" value="2EXR"/>
    <property type="match status" value="1"/>
</dbReference>
<feature type="non-terminal residue" evidence="2">
    <location>
        <position position="1"/>
    </location>
</feature>
<dbReference type="PANTHER" id="PTHR35910:SF6">
    <property type="entry name" value="2EXR DOMAIN-CONTAINING PROTEIN"/>
    <property type="match status" value="1"/>
</dbReference>